<dbReference type="AlphaFoldDB" id="A0A1Y1T637"/>
<evidence type="ECO:0000259" key="1">
    <source>
        <dbReference type="Pfam" id="PF01408"/>
    </source>
</evidence>
<evidence type="ECO:0000259" key="2">
    <source>
        <dbReference type="Pfam" id="PF22725"/>
    </source>
</evidence>
<dbReference type="InterPro" id="IPR036291">
    <property type="entry name" value="NAD(P)-bd_dom_sf"/>
</dbReference>
<dbReference type="STRING" id="1185767.IIF7_06361"/>
<feature type="domain" description="Gfo/Idh/MocA-like oxidoreductase N-terminal" evidence="1">
    <location>
        <begin position="35"/>
        <end position="155"/>
    </location>
</feature>
<proteinExistence type="predicted"/>
<comment type="caution">
    <text evidence="3">The sequence shown here is derived from an EMBL/GenBank/DDBJ whole genome shotgun (WGS) entry which is preliminary data.</text>
</comment>
<dbReference type="GO" id="GO:0000166">
    <property type="term" value="F:nucleotide binding"/>
    <property type="evidence" value="ECO:0007669"/>
    <property type="project" value="InterPro"/>
</dbReference>
<feature type="domain" description="GFO/IDH/MocA-like oxidoreductase" evidence="2">
    <location>
        <begin position="165"/>
        <end position="294"/>
    </location>
</feature>
<dbReference type="OrthoDB" id="9771072at2"/>
<dbReference type="EMBL" id="ARYN01000005">
    <property type="protein sequence ID" value="ORL46172.1"/>
    <property type="molecule type" value="Genomic_DNA"/>
</dbReference>
<reference evidence="3 4" key="1">
    <citation type="submission" date="2013-04" db="EMBL/GenBank/DDBJ databases">
        <title>Zunongwangia sp. 22II14-10F7 Genome Sequencing.</title>
        <authorList>
            <person name="Lai Q."/>
            <person name="Shao Z."/>
        </authorList>
    </citation>
    <scope>NUCLEOTIDE SEQUENCE [LARGE SCALE GENOMIC DNA]</scope>
    <source>
        <strain evidence="3 4">22II14-10F7</strain>
    </source>
</reference>
<dbReference type="Gene3D" id="3.40.50.720">
    <property type="entry name" value="NAD(P)-binding Rossmann-like Domain"/>
    <property type="match status" value="1"/>
</dbReference>
<dbReference type="InterPro" id="IPR050463">
    <property type="entry name" value="Gfo/Idh/MocA_oxidrdct_glycsds"/>
</dbReference>
<dbReference type="InterPro" id="IPR000683">
    <property type="entry name" value="Gfo/Idh/MocA-like_OxRdtase_N"/>
</dbReference>
<dbReference type="InterPro" id="IPR055170">
    <property type="entry name" value="GFO_IDH_MocA-like_dom"/>
</dbReference>
<dbReference type="PANTHER" id="PTHR43818">
    <property type="entry name" value="BCDNA.GH03377"/>
    <property type="match status" value="1"/>
</dbReference>
<evidence type="ECO:0000313" key="4">
    <source>
        <dbReference type="Proteomes" id="UP000192746"/>
    </source>
</evidence>
<dbReference type="SUPFAM" id="SSF55347">
    <property type="entry name" value="Glyceraldehyde-3-phosphate dehydrogenase-like, C-terminal domain"/>
    <property type="match status" value="1"/>
</dbReference>
<dbReference type="Gene3D" id="3.30.360.10">
    <property type="entry name" value="Dihydrodipicolinate Reductase, domain 2"/>
    <property type="match status" value="1"/>
</dbReference>
<gene>
    <name evidence="3" type="ORF">IIF7_06361</name>
</gene>
<dbReference type="Pfam" id="PF22725">
    <property type="entry name" value="GFO_IDH_MocA_C3"/>
    <property type="match status" value="1"/>
</dbReference>
<sequence>MKRRSFVQKAGMGAIGAITAFSTSNSMLFSKKQVVNIGIIGTGNRGSGLIPIIEKIPNLNLVACCDILPFRLDQALSRASGKVKGYSDYRKILDNQDIDAVLVSTPFSTHADIEMDALSAGKHIYGEKTTAKGYGDIAKLNQSMKKTDLIFQTGHQYHSSRLYTHVVNLIRDGKVGNITAFECQWNRHGSWRRPVPDKKFEKEINWRMYREFSGGLVAELCSHQIDFVNWVLDAVPQQVMGAGGINYWKDGRETYDNIHLIYTYPDGIKAKFTCLTTNALDNYQIKVLGDKGTIILDYEHAWFYPEGSYDQKKIGEVDGVSGATIQWEKGKGIPIEVNHTHSSEQALIDFANSVIDNKKPKSNLVTGSKTAIAVQMALDAMYQNKIVFWEKEFSNITDE</sequence>
<organism evidence="3 4">
    <name type="scientific">Zunongwangia atlantica 22II14-10F7</name>
    <dbReference type="NCBI Taxonomy" id="1185767"/>
    <lineage>
        <taxon>Bacteria</taxon>
        <taxon>Pseudomonadati</taxon>
        <taxon>Bacteroidota</taxon>
        <taxon>Flavobacteriia</taxon>
        <taxon>Flavobacteriales</taxon>
        <taxon>Flavobacteriaceae</taxon>
        <taxon>Zunongwangia</taxon>
    </lineage>
</organism>
<dbReference type="SUPFAM" id="SSF51735">
    <property type="entry name" value="NAD(P)-binding Rossmann-fold domains"/>
    <property type="match status" value="1"/>
</dbReference>
<dbReference type="Proteomes" id="UP000192746">
    <property type="component" value="Unassembled WGS sequence"/>
</dbReference>
<protein>
    <submittedName>
        <fullName evidence="3">Hydrogenase</fullName>
    </submittedName>
</protein>
<dbReference type="Pfam" id="PF01408">
    <property type="entry name" value="GFO_IDH_MocA"/>
    <property type="match status" value="1"/>
</dbReference>
<keyword evidence="4" id="KW-1185">Reference proteome</keyword>
<evidence type="ECO:0000313" key="3">
    <source>
        <dbReference type="EMBL" id="ORL46172.1"/>
    </source>
</evidence>
<dbReference type="RefSeq" id="WP_084840850.1">
    <property type="nucleotide sequence ID" value="NZ_ARYN01000005.1"/>
</dbReference>
<accession>A0A1Y1T637</accession>
<name>A0A1Y1T637_9FLAO</name>
<dbReference type="PANTHER" id="PTHR43818:SF12">
    <property type="entry name" value="NADH-DEPENDENT DEHYDROGENASE-RELATED"/>
    <property type="match status" value="1"/>
</dbReference>